<accession>A0A061I633</accession>
<evidence type="ECO:0000256" key="18">
    <source>
        <dbReference type="ARBA" id="ARBA00036240"/>
    </source>
</evidence>
<evidence type="ECO:0000256" key="23">
    <source>
        <dbReference type="ARBA" id="ARBA00043664"/>
    </source>
</evidence>
<proteinExistence type="inferred from homology"/>
<comment type="similarity">
    <text evidence="4">Belongs to the glutathione peroxidase family.</text>
</comment>
<evidence type="ECO:0000256" key="14">
    <source>
        <dbReference type="ARBA" id="ARBA00023288"/>
    </source>
</evidence>
<evidence type="ECO:0000256" key="13">
    <source>
        <dbReference type="ARBA" id="ARBA00023134"/>
    </source>
</evidence>
<dbReference type="PROSITE" id="PS51355">
    <property type="entry name" value="GLUTATHIONE_PEROXID_3"/>
    <property type="match status" value="1"/>
</dbReference>
<evidence type="ECO:0000256" key="9">
    <source>
        <dbReference type="ARBA" id="ARBA00022741"/>
    </source>
</evidence>
<evidence type="ECO:0000256" key="7">
    <source>
        <dbReference type="ARBA" id="ARBA00022490"/>
    </source>
</evidence>
<dbReference type="SUPFAM" id="SSF52833">
    <property type="entry name" value="Thioredoxin-like"/>
    <property type="match status" value="1"/>
</dbReference>
<dbReference type="Gene3D" id="3.40.30.10">
    <property type="entry name" value="Glutaredoxin"/>
    <property type="match status" value="1"/>
</dbReference>
<evidence type="ECO:0000256" key="6">
    <source>
        <dbReference type="ARBA" id="ARBA00012310"/>
    </source>
</evidence>
<dbReference type="GO" id="GO:0003925">
    <property type="term" value="F:G protein activity"/>
    <property type="evidence" value="ECO:0007669"/>
    <property type="project" value="UniProtKB-EC"/>
</dbReference>
<keyword evidence="15" id="KW-0636">Prenylation</keyword>
<dbReference type="InterPro" id="IPR005225">
    <property type="entry name" value="Small_GTP-bd"/>
</dbReference>
<dbReference type="SMART" id="SM00173">
    <property type="entry name" value="RAS"/>
    <property type="match status" value="1"/>
</dbReference>
<evidence type="ECO:0000313" key="31">
    <source>
        <dbReference type="Proteomes" id="UP000030759"/>
    </source>
</evidence>
<organism evidence="30 31">
    <name type="scientific">Cricetulus griseus</name>
    <name type="common">Chinese hamster</name>
    <name type="synonym">Cricetulus barabensis griseus</name>
    <dbReference type="NCBI Taxonomy" id="10029"/>
    <lineage>
        <taxon>Eukaryota</taxon>
        <taxon>Metazoa</taxon>
        <taxon>Chordata</taxon>
        <taxon>Craniata</taxon>
        <taxon>Vertebrata</taxon>
        <taxon>Euteleostomi</taxon>
        <taxon>Mammalia</taxon>
        <taxon>Eutheria</taxon>
        <taxon>Euarchontoglires</taxon>
        <taxon>Glires</taxon>
        <taxon>Rodentia</taxon>
        <taxon>Myomorpha</taxon>
        <taxon>Muroidea</taxon>
        <taxon>Cricetidae</taxon>
        <taxon>Cricetinae</taxon>
        <taxon>Cricetulus</taxon>
    </lineage>
</organism>
<evidence type="ECO:0000256" key="15">
    <source>
        <dbReference type="ARBA" id="ARBA00023289"/>
    </source>
</evidence>
<dbReference type="AlphaFoldDB" id="A0A061I633"/>
<evidence type="ECO:0000256" key="10">
    <source>
        <dbReference type="ARBA" id="ARBA00022801"/>
    </source>
</evidence>
<keyword evidence="8 30" id="KW-0575">Peroxidase</keyword>
<comment type="catalytic activity">
    <reaction evidence="18">
        <text>(13S)-hydroperoxy-(9Z,11E)-octadecadienoate + 2 glutathione = (13S)-hydroxy-(9Z,11E)-octadecadienoate + glutathione disulfide + H2O</text>
        <dbReference type="Rhea" id="RHEA:48888"/>
        <dbReference type="ChEBI" id="CHEBI:15377"/>
        <dbReference type="ChEBI" id="CHEBI:57466"/>
        <dbReference type="ChEBI" id="CHEBI:57925"/>
        <dbReference type="ChEBI" id="CHEBI:58297"/>
        <dbReference type="ChEBI" id="CHEBI:90850"/>
    </reaction>
    <physiologicalReaction direction="left-to-right" evidence="18">
        <dbReference type="Rhea" id="RHEA:48889"/>
    </physiologicalReaction>
</comment>
<keyword evidence="9" id="KW-0547">Nucleotide-binding</keyword>
<dbReference type="GO" id="GO:0005737">
    <property type="term" value="C:cytoplasm"/>
    <property type="evidence" value="ECO:0007669"/>
    <property type="project" value="UniProtKB-SubCell"/>
</dbReference>
<dbReference type="EMBL" id="KE677048">
    <property type="protein sequence ID" value="ERE73583.1"/>
    <property type="molecule type" value="Genomic_DNA"/>
</dbReference>
<dbReference type="EC" id="3.6.5.2" evidence="5"/>
<evidence type="ECO:0000256" key="26">
    <source>
        <dbReference type="ARBA" id="ARBA00044239"/>
    </source>
</evidence>
<dbReference type="Gene3D" id="3.40.50.300">
    <property type="entry name" value="P-loop containing nucleotide triphosphate hydrolases"/>
    <property type="match status" value="1"/>
</dbReference>
<dbReference type="InterPro" id="IPR001806">
    <property type="entry name" value="Small_GTPase"/>
</dbReference>
<comment type="catalytic activity">
    <reaction evidence="28">
        <text>GTP + H2O = GDP + phosphate + H(+)</text>
        <dbReference type="Rhea" id="RHEA:19669"/>
        <dbReference type="ChEBI" id="CHEBI:15377"/>
        <dbReference type="ChEBI" id="CHEBI:15378"/>
        <dbReference type="ChEBI" id="CHEBI:37565"/>
        <dbReference type="ChEBI" id="CHEBI:43474"/>
        <dbReference type="ChEBI" id="CHEBI:58189"/>
        <dbReference type="EC" id="3.6.5.2"/>
    </reaction>
    <physiologicalReaction direction="left-to-right" evidence="28">
        <dbReference type="Rhea" id="RHEA:19670"/>
    </physiologicalReaction>
</comment>
<keyword evidence="11" id="KW-0712">Selenocysteine</keyword>
<evidence type="ECO:0000256" key="28">
    <source>
        <dbReference type="ARBA" id="ARBA00047660"/>
    </source>
</evidence>
<evidence type="ECO:0000256" key="12">
    <source>
        <dbReference type="ARBA" id="ARBA00023002"/>
    </source>
</evidence>
<evidence type="ECO:0000256" key="1">
    <source>
        <dbReference type="ARBA" id="ARBA00004496"/>
    </source>
</evidence>
<evidence type="ECO:0000256" key="16">
    <source>
        <dbReference type="ARBA" id="ARBA00035814"/>
    </source>
</evidence>
<dbReference type="EC" id="1.11.1.12" evidence="20"/>
<keyword evidence="7" id="KW-0963">Cytoplasm</keyword>
<keyword evidence="10" id="KW-0378">Hydrolase</keyword>
<dbReference type="InterPro" id="IPR000889">
    <property type="entry name" value="Glutathione_peroxidase"/>
</dbReference>
<comment type="catalytic activity">
    <reaction evidence="25">
        <text>(12R)-hydroperoxy-(5Z,8Z,10E,14Z)-eicosatetraenoate + 2 glutathione = (12R)-hydroxy-(5Z,8Z,10E,14Z)-eicosatetraenoate + glutathione disulfide + H2O</text>
        <dbReference type="Rhea" id="RHEA:76691"/>
        <dbReference type="ChEBI" id="CHEBI:15377"/>
        <dbReference type="ChEBI" id="CHEBI:57925"/>
        <dbReference type="ChEBI" id="CHEBI:58297"/>
        <dbReference type="ChEBI" id="CHEBI:75230"/>
        <dbReference type="ChEBI" id="CHEBI:83343"/>
    </reaction>
    <physiologicalReaction direction="left-to-right" evidence="25">
        <dbReference type="Rhea" id="RHEA:76692"/>
    </physiologicalReaction>
</comment>
<keyword evidence="13" id="KW-0342">GTP-binding</keyword>
<evidence type="ECO:0000256" key="4">
    <source>
        <dbReference type="ARBA" id="ARBA00006926"/>
    </source>
</evidence>
<dbReference type="PROSITE" id="PS51419">
    <property type="entry name" value="RAB"/>
    <property type="match status" value="1"/>
</dbReference>
<comment type="catalytic activity">
    <reaction evidence="23">
        <text>(5S)-hydroperoxy-(6E,8Z,11Z,14Z)-eicosatetraenoate + 2 glutathione = (5S)-hydroxy-(6E,8Z,11Z,14Z)-eicosatetraenoate + glutathione disulfide + H2O</text>
        <dbReference type="Rhea" id="RHEA:48620"/>
        <dbReference type="ChEBI" id="CHEBI:15377"/>
        <dbReference type="ChEBI" id="CHEBI:57450"/>
        <dbReference type="ChEBI" id="CHEBI:57925"/>
        <dbReference type="ChEBI" id="CHEBI:58297"/>
        <dbReference type="ChEBI" id="CHEBI:90632"/>
    </reaction>
    <physiologicalReaction direction="left-to-right" evidence="23">
        <dbReference type="Rhea" id="RHEA:48621"/>
    </physiologicalReaction>
</comment>
<dbReference type="EC" id="1.11.1.9" evidence="6"/>
<dbReference type="GO" id="GO:0047066">
    <property type="term" value="F:phospholipid-hydroperoxide glutathione peroxidase activity"/>
    <property type="evidence" value="ECO:0007669"/>
    <property type="project" value="UniProtKB-EC"/>
</dbReference>
<dbReference type="Proteomes" id="UP000030759">
    <property type="component" value="Unassembled WGS sequence"/>
</dbReference>
<evidence type="ECO:0000256" key="27">
    <source>
        <dbReference type="ARBA" id="ARBA00046108"/>
    </source>
</evidence>
<comment type="similarity">
    <text evidence="3">Belongs to the small GTPase superfamily. Rab family.</text>
</comment>
<comment type="catalytic activity">
    <reaction evidence="16">
        <text>a hydroperoxy polyunsaturated fatty acid + 2 glutathione = a hydroxy polyunsaturated fatty acid + glutathione disulfide + H2O</text>
        <dbReference type="Rhea" id="RHEA:19057"/>
        <dbReference type="ChEBI" id="CHEBI:15377"/>
        <dbReference type="ChEBI" id="CHEBI:57925"/>
        <dbReference type="ChEBI" id="CHEBI:58297"/>
        <dbReference type="ChEBI" id="CHEBI:131871"/>
        <dbReference type="ChEBI" id="CHEBI:134019"/>
        <dbReference type="EC" id="1.11.1.12"/>
    </reaction>
    <physiologicalReaction direction="left-to-right" evidence="16">
        <dbReference type="Rhea" id="RHEA:19058"/>
    </physiologicalReaction>
</comment>
<dbReference type="InterPro" id="IPR050305">
    <property type="entry name" value="Small_GTPase_Rab"/>
</dbReference>
<keyword evidence="12 30" id="KW-0560">Oxidoreductase</keyword>
<sequence length="273" mass="31872">MAQWNKARVREGLQIHRGESVDFKMKTIEVDGIKVRIQIWDTAGQERYQTITKQYYRRAQGIFLVYDISSERSYQHIMKWVSDVDEYAPEGVQKILIGNKADEEQKRQVGREQGQQGSLRFTMAYIAKSFYDLSAISLDGEKIDFNTFRGRAVLIENENCQNEEILNSLKYVRPGGGYQPTFSLTQKCDVNGQNQHPVFAYLKDKLPYPYDDPFSLMTDPKLIMWSPVRRSDVAWNFEKFLIGPEGEPFRRYSRTFQTINIEPDIKRLLKVAI</sequence>
<dbReference type="Pfam" id="PF00071">
    <property type="entry name" value="Ras"/>
    <property type="match status" value="1"/>
</dbReference>
<comment type="catalytic activity">
    <reaction evidence="17">
        <text>2 glutathione + H2O2 = glutathione disulfide + 2 H2O</text>
        <dbReference type="Rhea" id="RHEA:16833"/>
        <dbReference type="ChEBI" id="CHEBI:15377"/>
        <dbReference type="ChEBI" id="CHEBI:16240"/>
        <dbReference type="ChEBI" id="CHEBI:57925"/>
        <dbReference type="ChEBI" id="CHEBI:58297"/>
        <dbReference type="EC" id="1.11.1.9"/>
    </reaction>
    <physiologicalReaction direction="left-to-right" evidence="17">
        <dbReference type="Rhea" id="RHEA:16834"/>
    </physiologicalReaction>
</comment>
<evidence type="ECO:0000256" key="11">
    <source>
        <dbReference type="ARBA" id="ARBA00022933"/>
    </source>
</evidence>
<comment type="function">
    <text evidence="27">Catalyzes the reduction of hydroperoxides in a glutathione-dependent manner thus regulating cellular redox homeostasis. Can reduce small soluble hydroperoxides such as H2O2, cumene hydroperoxide and tert-butyl hydroperoxide, as well as several fatty acid-derived hydroperoxides. Cannot reduce phosphatidycholine hydroperoxide.</text>
</comment>
<evidence type="ECO:0000256" key="24">
    <source>
        <dbReference type="ARBA" id="ARBA00043784"/>
    </source>
</evidence>
<dbReference type="GO" id="GO:0006979">
    <property type="term" value="P:response to oxidative stress"/>
    <property type="evidence" value="ECO:0007669"/>
    <property type="project" value="InterPro"/>
</dbReference>
<evidence type="ECO:0000256" key="22">
    <source>
        <dbReference type="ARBA" id="ARBA00042427"/>
    </source>
</evidence>
<evidence type="ECO:0000256" key="17">
    <source>
        <dbReference type="ARBA" id="ARBA00036108"/>
    </source>
</evidence>
<evidence type="ECO:0000256" key="21">
    <source>
        <dbReference type="ARBA" id="ARBA00040409"/>
    </source>
</evidence>
<name>A0A061I633_CRIGR</name>
<dbReference type="SMART" id="SM00174">
    <property type="entry name" value="RHO"/>
    <property type="match status" value="1"/>
</dbReference>
<dbReference type="NCBIfam" id="TIGR00231">
    <property type="entry name" value="small_GTP"/>
    <property type="match status" value="1"/>
</dbReference>
<dbReference type="FunFam" id="3.40.30.10:FF:000151">
    <property type="entry name" value="Glutathione peroxidase"/>
    <property type="match status" value="1"/>
</dbReference>
<dbReference type="GO" id="GO:0016020">
    <property type="term" value="C:membrane"/>
    <property type="evidence" value="ECO:0007669"/>
    <property type="project" value="UniProtKB-SubCell"/>
</dbReference>
<dbReference type="SUPFAM" id="SSF52540">
    <property type="entry name" value="P-loop containing nucleoside triphosphate hydrolases"/>
    <property type="match status" value="1"/>
</dbReference>
<dbReference type="PANTHER" id="PTHR47980">
    <property type="entry name" value="LD44762P"/>
    <property type="match status" value="1"/>
</dbReference>
<dbReference type="Pfam" id="PF00255">
    <property type="entry name" value="GSHPx"/>
    <property type="match status" value="1"/>
</dbReference>
<comment type="catalytic activity">
    <reaction evidence="29">
        <text>tert-butyl hydroperoxide + 2 glutathione = tert-butanol + glutathione disulfide + H2O</text>
        <dbReference type="Rhea" id="RHEA:69412"/>
        <dbReference type="ChEBI" id="CHEBI:15377"/>
        <dbReference type="ChEBI" id="CHEBI:45895"/>
        <dbReference type="ChEBI" id="CHEBI:57925"/>
        <dbReference type="ChEBI" id="CHEBI:58297"/>
        <dbReference type="ChEBI" id="CHEBI:64090"/>
    </reaction>
    <physiologicalReaction direction="left-to-right" evidence="29">
        <dbReference type="Rhea" id="RHEA:69413"/>
    </physiologicalReaction>
</comment>
<evidence type="ECO:0000256" key="5">
    <source>
        <dbReference type="ARBA" id="ARBA00011984"/>
    </source>
</evidence>
<comment type="catalytic activity">
    <reaction evidence="24">
        <text>(15S)-hydroperoxy-(5Z,8Z,11Z,13E)-eicosatetraenoate + 2 glutathione = (15S)-hydroxy-(5Z,8Z,11Z,13E)-eicosatetraenoate + glutathione disulfide + H2O</text>
        <dbReference type="Rhea" id="RHEA:76695"/>
        <dbReference type="ChEBI" id="CHEBI:15377"/>
        <dbReference type="ChEBI" id="CHEBI:57409"/>
        <dbReference type="ChEBI" id="CHEBI:57446"/>
        <dbReference type="ChEBI" id="CHEBI:57925"/>
        <dbReference type="ChEBI" id="CHEBI:58297"/>
    </reaction>
    <physiologicalReaction direction="left-to-right" evidence="24">
        <dbReference type="Rhea" id="RHEA:76696"/>
    </physiologicalReaction>
</comment>
<evidence type="ECO:0000256" key="3">
    <source>
        <dbReference type="ARBA" id="ARBA00006270"/>
    </source>
</evidence>
<reference evidence="31" key="1">
    <citation type="journal article" date="2013" name="Nat. Biotechnol.">
        <title>Chinese hamster genome sequenced from sorted chromosomes.</title>
        <authorList>
            <person name="Brinkrolf K."/>
            <person name="Rupp O."/>
            <person name="Laux H."/>
            <person name="Kollin F."/>
            <person name="Ernst W."/>
            <person name="Linke B."/>
            <person name="Kofler R."/>
            <person name="Romand S."/>
            <person name="Hesse F."/>
            <person name="Budach W.E."/>
            <person name="Galosy S."/>
            <person name="Muller D."/>
            <person name="Noll T."/>
            <person name="Wienberg J."/>
            <person name="Jostock T."/>
            <person name="Leonard M."/>
            <person name="Grillari J."/>
            <person name="Tauch A."/>
            <person name="Goesmann A."/>
            <person name="Helk B."/>
            <person name="Mott J.E."/>
            <person name="Puhler A."/>
            <person name="Borth N."/>
        </authorList>
    </citation>
    <scope>NUCLEOTIDE SEQUENCE [LARGE SCALE GENOMIC DNA]</scope>
    <source>
        <strain evidence="31">17A/GY</strain>
    </source>
</reference>
<comment type="subcellular location">
    <subcellularLocation>
        <location evidence="1">Cytoplasm</location>
    </subcellularLocation>
    <subcellularLocation>
        <location evidence="2">Membrane</location>
        <topology evidence="2">Lipid-anchor</topology>
    </subcellularLocation>
</comment>
<protein>
    <recommendedName>
        <fullName evidence="21">Glutathione peroxidase 2</fullName>
        <ecNumber evidence="20">1.11.1.12</ecNumber>
        <ecNumber evidence="6">1.11.1.9</ecNumber>
        <ecNumber evidence="5">3.6.5.2</ecNumber>
    </recommendedName>
    <alternativeName>
        <fullName evidence="22">Glutathione peroxidase-gastrointestinal</fullName>
    </alternativeName>
    <alternativeName>
        <fullName evidence="26">Phospholipid hydroperoxide glutathione peroxidase GPX2</fullName>
    </alternativeName>
</protein>
<evidence type="ECO:0000256" key="25">
    <source>
        <dbReference type="ARBA" id="ARBA00043817"/>
    </source>
</evidence>
<evidence type="ECO:0000256" key="8">
    <source>
        <dbReference type="ARBA" id="ARBA00022559"/>
    </source>
</evidence>
<dbReference type="PRINTS" id="PR00449">
    <property type="entry name" value="RASTRNSFRMNG"/>
</dbReference>
<evidence type="ECO:0000313" key="30">
    <source>
        <dbReference type="EMBL" id="ERE73583.1"/>
    </source>
</evidence>
<comment type="catalytic activity">
    <reaction evidence="19">
        <text>cumene hydroperoxide + 2 glutathione = 2-phenylpropan-2-ol + glutathione disulfide + H2O</text>
        <dbReference type="Rhea" id="RHEA:69651"/>
        <dbReference type="ChEBI" id="CHEBI:15377"/>
        <dbReference type="ChEBI" id="CHEBI:57925"/>
        <dbReference type="ChEBI" id="CHEBI:58297"/>
        <dbReference type="ChEBI" id="CHEBI:78673"/>
        <dbReference type="ChEBI" id="CHEBI:131607"/>
    </reaction>
    <physiologicalReaction direction="left-to-right" evidence="19">
        <dbReference type="Rhea" id="RHEA:69652"/>
    </physiologicalReaction>
</comment>
<dbReference type="SMART" id="SM00175">
    <property type="entry name" value="RAB"/>
    <property type="match status" value="1"/>
</dbReference>
<dbReference type="InterPro" id="IPR027417">
    <property type="entry name" value="P-loop_NTPase"/>
</dbReference>
<dbReference type="FunFam" id="3.40.50.300:FF:004887">
    <property type="entry name" value="Predicted protein"/>
    <property type="match status" value="1"/>
</dbReference>
<keyword evidence="14" id="KW-0449">Lipoprotein</keyword>
<dbReference type="GO" id="GO:0005525">
    <property type="term" value="F:GTP binding"/>
    <property type="evidence" value="ECO:0007669"/>
    <property type="project" value="UniProtKB-KW"/>
</dbReference>
<evidence type="ECO:0000256" key="19">
    <source>
        <dbReference type="ARBA" id="ARBA00036755"/>
    </source>
</evidence>
<gene>
    <name evidence="30" type="ORF">H671_5g14113</name>
</gene>
<dbReference type="InterPro" id="IPR036249">
    <property type="entry name" value="Thioredoxin-like_sf"/>
</dbReference>
<evidence type="ECO:0000256" key="2">
    <source>
        <dbReference type="ARBA" id="ARBA00004635"/>
    </source>
</evidence>
<dbReference type="GO" id="GO:0004602">
    <property type="term" value="F:glutathione peroxidase activity"/>
    <property type="evidence" value="ECO:0007669"/>
    <property type="project" value="UniProtKB-EC"/>
</dbReference>
<dbReference type="PROSITE" id="PS51421">
    <property type="entry name" value="RAS"/>
    <property type="match status" value="1"/>
</dbReference>
<evidence type="ECO:0000256" key="29">
    <source>
        <dbReference type="ARBA" id="ARBA00049530"/>
    </source>
</evidence>
<evidence type="ECO:0000256" key="20">
    <source>
        <dbReference type="ARBA" id="ARBA00039119"/>
    </source>
</evidence>